<evidence type="ECO:0000259" key="2">
    <source>
        <dbReference type="Pfam" id="PF01551"/>
    </source>
</evidence>
<evidence type="ECO:0000313" key="4">
    <source>
        <dbReference type="Proteomes" id="UP000004221"/>
    </source>
</evidence>
<evidence type="ECO:0000256" key="1">
    <source>
        <dbReference type="SAM" id="SignalP"/>
    </source>
</evidence>
<dbReference type="InterPro" id="IPR011055">
    <property type="entry name" value="Dup_hybrid_motif"/>
</dbReference>
<dbReference type="AlphaFoldDB" id="I4EIL1"/>
<feature type="signal peptide" evidence="1">
    <location>
        <begin position="1"/>
        <end position="25"/>
    </location>
</feature>
<feature type="domain" description="M23ase beta-sheet core" evidence="2">
    <location>
        <begin position="256"/>
        <end position="353"/>
    </location>
</feature>
<proteinExistence type="predicted"/>
<protein>
    <submittedName>
        <fullName evidence="3">Peptidase M23</fullName>
    </submittedName>
</protein>
<dbReference type="Gene3D" id="2.70.70.10">
    <property type="entry name" value="Glucose Permease (Domain IIA)"/>
    <property type="match status" value="1"/>
</dbReference>
<dbReference type="GO" id="GO:0004222">
    <property type="term" value="F:metalloendopeptidase activity"/>
    <property type="evidence" value="ECO:0007669"/>
    <property type="project" value="TreeGrafter"/>
</dbReference>
<dbReference type="PANTHER" id="PTHR21666:SF270">
    <property type="entry name" value="MUREIN HYDROLASE ACTIVATOR ENVC"/>
    <property type="match status" value="1"/>
</dbReference>
<evidence type="ECO:0000313" key="3">
    <source>
        <dbReference type="EMBL" id="CCF84523.1"/>
    </source>
</evidence>
<reference evidence="3 4" key="1">
    <citation type="journal article" date="2012" name="ISME J.">
        <title>Nitrification expanded: discovery, physiology and genomics of a nitrite-oxidizing bacterium from the phylum Chloroflexi.</title>
        <authorList>
            <person name="Sorokin D.Y."/>
            <person name="Lucker S."/>
            <person name="Vejmelkova D."/>
            <person name="Kostrikina N.A."/>
            <person name="Kleerebezem R."/>
            <person name="Rijpstra W.I."/>
            <person name="Damste J.S."/>
            <person name="Le Paslier D."/>
            <person name="Muyzer G."/>
            <person name="Wagner M."/>
            <person name="van Loosdrecht M.C."/>
            <person name="Daims H."/>
        </authorList>
    </citation>
    <scope>NUCLEOTIDE SEQUENCE [LARGE SCALE GENOMIC DNA]</scope>
    <source>
        <strain evidence="4">none</strain>
    </source>
</reference>
<dbReference type="EMBL" id="CAGS01000283">
    <property type="protein sequence ID" value="CCF84523.1"/>
    <property type="molecule type" value="Genomic_DNA"/>
</dbReference>
<name>I4EIL1_9BACT</name>
<dbReference type="Pfam" id="PF01551">
    <property type="entry name" value="Peptidase_M23"/>
    <property type="match status" value="1"/>
</dbReference>
<organism evidence="3 4">
    <name type="scientific">Nitrolancea hollandica Lb</name>
    <dbReference type="NCBI Taxonomy" id="1129897"/>
    <lineage>
        <taxon>Bacteria</taxon>
        <taxon>Pseudomonadati</taxon>
        <taxon>Thermomicrobiota</taxon>
        <taxon>Thermomicrobia</taxon>
        <taxon>Sphaerobacterales</taxon>
        <taxon>Sphaerobacterineae</taxon>
        <taxon>Sphaerobacteraceae</taxon>
        <taxon>Nitrolancea</taxon>
    </lineage>
</organism>
<dbReference type="RefSeq" id="WP_008478740.1">
    <property type="nucleotide sequence ID" value="NZ_CAGS01000283.1"/>
</dbReference>
<dbReference type="PANTHER" id="PTHR21666">
    <property type="entry name" value="PEPTIDASE-RELATED"/>
    <property type="match status" value="1"/>
</dbReference>
<comment type="caution">
    <text evidence="3">The sequence shown here is derived from an EMBL/GenBank/DDBJ whole genome shotgun (WGS) entry which is preliminary data.</text>
</comment>
<dbReference type="CDD" id="cd12797">
    <property type="entry name" value="M23_peptidase"/>
    <property type="match status" value="1"/>
</dbReference>
<dbReference type="Proteomes" id="UP000004221">
    <property type="component" value="Unassembled WGS sequence"/>
</dbReference>
<sequence>MRRWVRLALCVALAGVLLGYSSSSAATLEPHVFGSSPASMAPSTPPVDTFTPMVASTLAPATAPVLGTDGKYHVVYELVLTNAKGLPATLQKVEVLDGDNSSRVIITFDGDSILRRLFTLAPTPATNADIEPNGSRLFFIELAFDSRAQVPRSLLHHLYLLGAAGPAAKTATPMDYTAAPLPLDRLRTPVIGPPLKGDGWVAINGCCAPELVHRGSVQTVNGSLFDAQRFAIDWMRLDAQGRFVHGDASDVRNYTDYGADVIAVADGTVIDTLNTLDDQVPGKLPDPNSITLQTVDGNHVVLDLGGGFYAFYAHMRKGSVTVKPGDKVKRGQVIGKLGNSGNTSAPHLHFHIVTGPSVLGSDGVPYVIDRFAMAGQVSVSQFNAAPDVTGVWDQNRLNPPSARTGQFPLNLNIINFPT</sequence>
<gene>
    <name evidence="3" type="ORF">NITHO_3530004</name>
</gene>
<accession>I4EIL1</accession>
<dbReference type="SUPFAM" id="SSF51261">
    <property type="entry name" value="Duplicated hybrid motif"/>
    <property type="match status" value="1"/>
</dbReference>
<dbReference type="InterPro" id="IPR050570">
    <property type="entry name" value="Cell_wall_metabolism_enzyme"/>
</dbReference>
<dbReference type="InterPro" id="IPR016047">
    <property type="entry name" value="M23ase_b-sheet_dom"/>
</dbReference>
<feature type="chain" id="PRO_5003688845" evidence="1">
    <location>
        <begin position="26"/>
        <end position="418"/>
    </location>
</feature>
<keyword evidence="1" id="KW-0732">Signal</keyword>
<keyword evidence="4" id="KW-1185">Reference proteome</keyword>